<feature type="domain" description="DSBA-like thioredoxin" evidence="1">
    <location>
        <begin position="3"/>
        <end position="207"/>
    </location>
</feature>
<dbReference type="EMBL" id="OBQK01000011">
    <property type="protein sequence ID" value="SOC57253.1"/>
    <property type="molecule type" value="Genomic_DNA"/>
</dbReference>
<reference evidence="3" key="1">
    <citation type="submission" date="2017-08" db="EMBL/GenBank/DDBJ databases">
        <authorList>
            <person name="Varghese N."/>
            <person name="Submissions S."/>
        </authorList>
    </citation>
    <scope>NUCLEOTIDE SEQUENCE [LARGE SCALE GENOMIC DNA]</scope>
    <source>
        <strain evidence="3">USBA17B2</strain>
    </source>
</reference>
<keyword evidence="2" id="KW-0413">Isomerase</keyword>
<dbReference type="SUPFAM" id="SSF52833">
    <property type="entry name" value="Thioredoxin-like"/>
    <property type="match status" value="1"/>
</dbReference>
<dbReference type="RefSeq" id="WP_097188945.1">
    <property type="nucleotide sequence ID" value="NZ_OBQK01000011.1"/>
</dbReference>
<sequence>MRIDVWSDIACPWCYIGKRRLESALGTFEHADDVEVVWHSFELDPSAPVPPVERSSVSLARKYGGGPEQISQMQQRVSELAALEGLDYRLEETLHLNTRDAHRLLHLALDSGGPALQDRLKEALLDAYFVQALDVADREVLRRLADGVGLDAAAVDRVLGSDEYDDAVSADVRQARAYGANGVPFFVVDGRYGISGAQPTEVFAGAIEQAWGESHPALTTVAGAGDTGADGGVCGPDGCEVPG</sequence>
<dbReference type="Pfam" id="PF01323">
    <property type="entry name" value="DSBA"/>
    <property type="match status" value="1"/>
</dbReference>
<dbReference type="STRING" id="1122622.GCA_000421185_02418"/>
<dbReference type="PANTHER" id="PTHR13887">
    <property type="entry name" value="GLUTATHIONE S-TRANSFERASE KAPPA"/>
    <property type="match status" value="1"/>
</dbReference>
<dbReference type="InterPro" id="IPR001853">
    <property type="entry name" value="DSBA-like_thioredoxin_dom"/>
</dbReference>
<gene>
    <name evidence="2" type="ORF">SAMN05421879_11181</name>
</gene>
<evidence type="ECO:0000313" key="2">
    <source>
        <dbReference type="EMBL" id="SOC57253.1"/>
    </source>
</evidence>
<proteinExistence type="predicted"/>
<dbReference type="Gene3D" id="3.40.30.10">
    <property type="entry name" value="Glutaredoxin"/>
    <property type="match status" value="1"/>
</dbReference>
<dbReference type="CDD" id="cd03024">
    <property type="entry name" value="DsbA_FrnE"/>
    <property type="match status" value="1"/>
</dbReference>
<name>A0A285VTH8_9MICO</name>
<dbReference type="GO" id="GO:0016853">
    <property type="term" value="F:isomerase activity"/>
    <property type="evidence" value="ECO:0007669"/>
    <property type="project" value="UniProtKB-KW"/>
</dbReference>
<dbReference type="InterPro" id="IPR036249">
    <property type="entry name" value="Thioredoxin-like_sf"/>
</dbReference>
<protein>
    <submittedName>
        <fullName evidence="2">Predicted dithiol-disulfide isomerase, DsbA family</fullName>
    </submittedName>
</protein>
<dbReference type="PANTHER" id="PTHR13887:SF41">
    <property type="entry name" value="THIOREDOXIN SUPERFAMILY PROTEIN"/>
    <property type="match status" value="1"/>
</dbReference>
<dbReference type="AlphaFoldDB" id="A0A285VTH8"/>
<dbReference type="Proteomes" id="UP000219688">
    <property type="component" value="Unassembled WGS sequence"/>
</dbReference>
<accession>A0A285VTH8</accession>
<evidence type="ECO:0000313" key="3">
    <source>
        <dbReference type="Proteomes" id="UP000219688"/>
    </source>
</evidence>
<keyword evidence="3" id="KW-1185">Reference proteome</keyword>
<organism evidence="2 3">
    <name type="scientific">Ornithinimicrobium cerasi</name>
    <dbReference type="NCBI Taxonomy" id="2248773"/>
    <lineage>
        <taxon>Bacteria</taxon>
        <taxon>Bacillati</taxon>
        <taxon>Actinomycetota</taxon>
        <taxon>Actinomycetes</taxon>
        <taxon>Micrococcales</taxon>
        <taxon>Ornithinimicrobiaceae</taxon>
        <taxon>Ornithinimicrobium</taxon>
    </lineage>
</organism>
<dbReference type="GO" id="GO:0016491">
    <property type="term" value="F:oxidoreductase activity"/>
    <property type="evidence" value="ECO:0007669"/>
    <property type="project" value="InterPro"/>
</dbReference>
<evidence type="ECO:0000259" key="1">
    <source>
        <dbReference type="Pfam" id="PF01323"/>
    </source>
</evidence>